<dbReference type="Proteomes" id="UP000477911">
    <property type="component" value="Unassembled WGS sequence"/>
</dbReference>
<dbReference type="Pfam" id="PF11800">
    <property type="entry name" value="RP-C_C"/>
    <property type="match status" value="1"/>
</dbReference>
<evidence type="ECO:0000256" key="2">
    <source>
        <dbReference type="SAM" id="MobiDB-lite"/>
    </source>
</evidence>
<dbReference type="InterPro" id="IPR005090">
    <property type="entry name" value="RepC_N"/>
</dbReference>
<evidence type="ECO:0000313" key="6">
    <source>
        <dbReference type="Proteomes" id="UP000477911"/>
    </source>
</evidence>
<evidence type="ECO:0000259" key="3">
    <source>
        <dbReference type="Pfam" id="PF03428"/>
    </source>
</evidence>
<gene>
    <name evidence="5" type="ORF">GR170_16125</name>
</gene>
<evidence type="ECO:0000313" key="5">
    <source>
        <dbReference type="EMBL" id="MXN19365.1"/>
    </source>
</evidence>
<proteinExistence type="predicted"/>
<keyword evidence="1" id="KW-0175">Coiled coil</keyword>
<dbReference type="NCBIfam" id="NF040974">
    <property type="entry name" value="RepABC_RepC"/>
    <property type="match status" value="1"/>
</dbReference>
<dbReference type="Pfam" id="PF03428">
    <property type="entry name" value="RP-C"/>
    <property type="match status" value="1"/>
</dbReference>
<feature type="region of interest" description="Disordered" evidence="2">
    <location>
        <begin position="243"/>
        <end position="262"/>
    </location>
</feature>
<keyword evidence="6" id="KW-1185">Reference proteome</keyword>
<sequence>MGYVPITPFRRTAEAVCVQRARVQSAPAPLPVVSKWDILSELTEARAAFGLSDRDISVLRALVSFHPGTDLGADPAKLVVFPSNASICTRLNGMPDSTMRRHLAALVASGLITRRDSPNGKRYMRRSRGTATAFGFDLSPLPRRFAEIAEAAEAQRSLQEEIAALRETLSLMRRDLLGLLESLPEECQDAALTLSEDTRRLLRRKAGLPELRQREAELSMALTHVPPAEVISTEEMSTNAAEYEQHYQSLKKESSDSEDDPSWYPMQSDIPGSENALAKKKAEAIPPRIALRTVMSACPSLNDYAEGPIRSWSDLVRTAEGLRPMMGICRASWEETKRHMGQIEAAIVMAAMLERFEEIKSPGAYMRGLSQKAARNGFSAMPMVLALLRREGTAQYSPGRAA</sequence>
<feature type="domain" description="Plasmid replication protein C C-terminal" evidence="4">
    <location>
        <begin position="291"/>
        <end position="389"/>
    </location>
</feature>
<dbReference type="RefSeq" id="WP_160895493.1">
    <property type="nucleotide sequence ID" value="NZ_WUMU01000018.1"/>
</dbReference>
<feature type="coiled-coil region" evidence="1">
    <location>
        <begin position="148"/>
        <end position="175"/>
    </location>
</feature>
<organism evidence="5 6">
    <name type="scientific">Pseudooceanicola albus</name>
    <dbReference type="NCBI Taxonomy" id="2692189"/>
    <lineage>
        <taxon>Bacteria</taxon>
        <taxon>Pseudomonadati</taxon>
        <taxon>Pseudomonadota</taxon>
        <taxon>Alphaproteobacteria</taxon>
        <taxon>Rhodobacterales</taxon>
        <taxon>Paracoccaceae</taxon>
        <taxon>Pseudooceanicola</taxon>
    </lineage>
</organism>
<dbReference type="AlphaFoldDB" id="A0A6L7G5G0"/>
<evidence type="ECO:0000256" key="1">
    <source>
        <dbReference type="SAM" id="Coils"/>
    </source>
</evidence>
<dbReference type="SUPFAM" id="SSF46785">
    <property type="entry name" value="Winged helix' DNA-binding domain"/>
    <property type="match status" value="1"/>
</dbReference>
<comment type="caution">
    <text evidence="5">The sequence shown here is derived from an EMBL/GenBank/DDBJ whole genome shotgun (WGS) entry which is preliminary data.</text>
</comment>
<dbReference type="InterPro" id="IPR036388">
    <property type="entry name" value="WH-like_DNA-bd_sf"/>
</dbReference>
<dbReference type="InterPro" id="IPR021760">
    <property type="entry name" value="RepC_C"/>
</dbReference>
<dbReference type="EMBL" id="WUMU01000018">
    <property type="protein sequence ID" value="MXN19365.1"/>
    <property type="molecule type" value="Genomic_DNA"/>
</dbReference>
<dbReference type="InterPro" id="IPR047611">
    <property type="entry name" value="RepABC_RepC"/>
</dbReference>
<dbReference type="Gene3D" id="1.10.10.10">
    <property type="entry name" value="Winged helix-like DNA-binding domain superfamily/Winged helix DNA-binding domain"/>
    <property type="match status" value="1"/>
</dbReference>
<evidence type="ECO:0000259" key="4">
    <source>
        <dbReference type="Pfam" id="PF11800"/>
    </source>
</evidence>
<protein>
    <submittedName>
        <fullName evidence="5">Replication initiation protein</fullName>
    </submittedName>
</protein>
<accession>A0A6L7G5G0</accession>
<dbReference type="InterPro" id="IPR036390">
    <property type="entry name" value="WH_DNA-bd_sf"/>
</dbReference>
<reference evidence="5 6" key="1">
    <citation type="submission" date="2019-12" db="EMBL/GenBank/DDBJ databases">
        <authorList>
            <person name="Li M."/>
        </authorList>
    </citation>
    <scope>NUCLEOTIDE SEQUENCE [LARGE SCALE GENOMIC DNA]</scope>
    <source>
        <strain evidence="5 6">GBMRC 2024</strain>
    </source>
</reference>
<name>A0A6L7G5G0_9RHOB</name>
<feature type="domain" description="Plasmid replication protein C N-terminal" evidence="3">
    <location>
        <begin position="15"/>
        <end position="181"/>
    </location>
</feature>